<dbReference type="Pfam" id="PF00027">
    <property type="entry name" value="cNMP_binding"/>
    <property type="match status" value="1"/>
</dbReference>
<sequence>MHQPVNRNAMLYIDRPPERHRLVQKLQSITELTAEERQALLDLPMTVRSYTRGEDIVRGGGIPSECCLILDGFACRYKLLPDGRRQIMAFHTPGDLPDLQSLHIQTLDHSVGAMMPTLAAFIPHASMRTLTARFPGLMHAFWRDTLIDAAVFREWLIGIGRRDAHERIAHLICEMLLRFRGVELAPDNTFRMPATQGDIADALGLSNVHVNRVLQDLRRDKLITWGNYTVSVLKWDELQKRALFDATYLHQVSRAAA</sequence>
<keyword evidence="2" id="KW-0238">DNA-binding</keyword>
<dbReference type="CDD" id="cd00038">
    <property type="entry name" value="CAP_ED"/>
    <property type="match status" value="1"/>
</dbReference>
<dbReference type="Pfam" id="PF13545">
    <property type="entry name" value="HTH_Crp_2"/>
    <property type="match status" value="1"/>
</dbReference>
<dbReference type="InterPro" id="IPR012318">
    <property type="entry name" value="HTH_CRP"/>
</dbReference>
<keyword evidence="3" id="KW-0804">Transcription</keyword>
<keyword evidence="6" id="KW-1185">Reference proteome</keyword>
<dbReference type="InterPro" id="IPR018490">
    <property type="entry name" value="cNMP-bd_dom_sf"/>
</dbReference>
<evidence type="ECO:0000259" key="4">
    <source>
        <dbReference type="PROSITE" id="PS51063"/>
    </source>
</evidence>
<dbReference type="RefSeq" id="WP_377053909.1">
    <property type="nucleotide sequence ID" value="NZ_JBHLVZ010000073.1"/>
</dbReference>
<dbReference type="SUPFAM" id="SSF46785">
    <property type="entry name" value="Winged helix' DNA-binding domain"/>
    <property type="match status" value="1"/>
</dbReference>
<evidence type="ECO:0000256" key="2">
    <source>
        <dbReference type="ARBA" id="ARBA00023125"/>
    </source>
</evidence>
<proteinExistence type="predicted"/>
<dbReference type="SMART" id="SM00419">
    <property type="entry name" value="HTH_CRP"/>
    <property type="match status" value="1"/>
</dbReference>
<evidence type="ECO:0000313" key="6">
    <source>
        <dbReference type="Proteomes" id="UP001589789"/>
    </source>
</evidence>
<dbReference type="InterPro" id="IPR036390">
    <property type="entry name" value="WH_DNA-bd_sf"/>
</dbReference>
<organism evidence="5 6">
    <name type="scientific">Muricoccus vinaceus</name>
    <dbReference type="NCBI Taxonomy" id="424704"/>
    <lineage>
        <taxon>Bacteria</taxon>
        <taxon>Pseudomonadati</taxon>
        <taxon>Pseudomonadota</taxon>
        <taxon>Alphaproteobacteria</taxon>
        <taxon>Acetobacterales</taxon>
        <taxon>Roseomonadaceae</taxon>
        <taxon>Muricoccus</taxon>
    </lineage>
</organism>
<dbReference type="SUPFAM" id="SSF51206">
    <property type="entry name" value="cAMP-binding domain-like"/>
    <property type="match status" value="1"/>
</dbReference>
<dbReference type="InterPro" id="IPR036388">
    <property type="entry name" value="WH-like_DNA-bd_sf"/>
</dbReference>
<dbReference type="PROSITE" id="PS51063">
    <property type="entry name" value="HTH_CRP_2"/>
    <property type="match status" value="1"/>
</dbReference>
<dbReference type="InterPro" id="IPR014710">
    <property type="entry name" value="RmlC-like_jellyroll"/>
</dbReference>
<dbReference type="Gene3D" id="2.60.120.10">
    <property type="entry name" value="Jelly Rolls"/>
    <property type="match status" value="1"/>
</dbReference>
<feature type="domain" description="HTH crp-type" evidence="4">
    <location>
        <begin position="162"/>
        <end position="236"/>
    </location>
</feature>
<dbReference type="Gene3D" id="1.10.10.10">
    <property type="entry name" value="Winged helix-like DNA-binding domain superfamily/Winged helix DNA-binding domain"/>
    <property type="match status" value="1"/>
</dbReference>
<evidence type="ECO:0000256" key="1">
    <source>
        <dbReference type="ARBA" id="ARBA00023015"/>
    </source>
</evidence>
<gene>
    <name evidence="5" type="ORF">ACFFIC_20795</name>
</gene>
<evidence type="ECO:0000313" key="5">
    <source>
        <dbReference type="EMBL" id="MFC0387959.1"/>
    </source>
</evidence>
<dbReference type="EMBL" id="JBHLVZ010000073">
    <property type="protein sequence ID" value="MFC0387959.1"/>
    <property type="molecule type" value="Genomic_DNA"/>
</dbReference>
<accession>A0ABV6IXH0</accession>
<evidence type="ECO:0000256" key="3">
    <source>
        <dbReference type="ARBA" id="ARBA00023163"/>
    </source>
</evidence>
<reference evidence="5 6" key="1">
    <citation type="submission" date="2024-09" db="EMBL/GenBank/DDBJ databases">
        <authorList>
            <person name="Sun Q."/>
            <person name="Mori K."/>
        </authorList>
    </citation>
    <scope>NUCLEOTIDE SEQUENCE [LARGE SCALE GENOMIC DNA]</scope>
    <source>
        <strain evidence="5 6">CCM 7468</strain>
    </source>
</reference>
<comment type="caution">
    <text evidence="5">The sequence shown here is derived from an EMBL/GenBank/DDBJ whole genome shotgun (WGS) entry which is preliminary data.</text>
</comment>
<dbReference type="InterPro" id="IPR000595">
    <property type="entry name" value="cNMP-bd_dom"/>
</dbReference>
<dbReference type="Proteomes" id="UP001589789">
    <property type="component" value="Unassembled WGS sequence"/>
</dbReference>
<keyword evidence="1" id="KW-0805">Transcription regulation</keyword>
<protein>
    <submittedName>
        <fullName evidence="5">Crp/Fnr family transcriptional regulator</fullName>
    </submittedName>
</protein>
<name>A0ABV6IXH0_9PROT</name>